<dbReference type="Proteomes" id="UP000821845">
    <property type="component" value="Chromosome 8"/>
</dbReference>
<evidence type="ECO:0000313" key="2">
    <source>
        <dbReference type="Proteomes" id="UP000821845"/>
    </source>
</evidence>
<proteinExistence type="predicted"/>
<comment type="caution">
    <text evidence="1">The sequence shown here is derived from an EMBL/GenBank/DDBJ whole genome shotgun (WGS) entry which is preliminary data.</text>
</comment>
<sequence length="554" mass="61609">MEEKSSDEDSSNLENQSSSPNGDEVNRARAASRASTSVSPSPQPNREIVLVLKPPEAPNNHQGPDQVDPPAPEPQFRASSSETQMPPDEKFCIRIWVLWAALTCPLIFAMWLFLVPFMVSTSSKSTTPVPPSVTTAMVSCTKPVTLAAPKPPIRINPHPDRGPSKQPVRPFFCLFRNTAVTFSRNYSTVSGNYDYTFWTVPFDLCHYVIYWSVAIDNGNINSRMPHFDQHHGLYQMRNITDSLGFPNVKLLLALGGYAEDSPHFSILGREPAILNRLTANIVDAMTSLRLDGVAVHWVDPGAQCRGPDDQETVAALLRMLRQAFDSNKLTQAIVTAMLDGDRPMERLVFTSKDAVKYFFLTADRRTLSSGSKVLFEVCSALSDTIIQRMTHYIDSVPGLRWDQICPAEPVASLASDGDVDITTQRFTPQRGSVLRWAPIYEACGSPFFCRLVGVSQSCIVHYMNVGSRSLTRNIRAVTVYFNDVTYTLRARFSARAPVSVSGEPCTFATLTEYDNYAGQCGGRYNRHLLLRHLYFGTLGQYLYNGSIEDAATFL</sequence>
<organism evidence="1 2">
    <name type="scientific">Hyalomma asiaticum</name>
    <name type="common">Tick</name>
    <dbReference type="NCBI Taxonomy" id="266040"/>
    <lineage>
        <taxon>Eukaryota</taxon>
        <taxon>Metazoa</taxon>
        <taxon>Ecdysozoa</taxon>
        <taxon>Arthropoda</taxon>
        <taxon>Chelicerata</taxon>
        <taxon>Arachnida</taxon>
        <taxon>Acari</taxon>
        <taxon>Parasitiformes</taxon>
        <taxon>Ixodida</taxon>
        <taxon>Ixodoidea</taxon>
        <taxon>Ixodidae</taxon>
        <taxon>Hyalomminae</taxon>
        <taxon>Hyalomma</taxon>
    </lineage>
</organism>
<protein>
    <submittedName>
        <fullName evidence="1">Uncharacterized protein</fullName>
    </submittedName>
</protein>
<evidence type="ECO:0000313" key="1">
    <source>
        <dbReference type="EMBL" id="KAH6923891.1"/>
    </source>
</evidence>
<gene>
    <name evidence="1" type="ORF">HPB50_008418</name>
</gene>
<dbReference type="EMBL" id="CM023488">
    <property type="protein sequence ID" value="KAH6923891.1"/>
    <property type="molecule type" value="Genomic_DNA"/>
</dbReference>
<reference evidence="1" key="1">
    <citation type="submission" date="2020-05" db="EMBL/GenBank/DDBJ databases">
        <title>Large-scale comparative analyses of tick genomes elucidate their genetic diversity and vector capacities.</title>
        <authorList>
            <person name="Jia N."/>
            <person name="Wang J."/>
            <person name="Shi W."/>
            <person name="Du L."/>
            <person name="Sun Y."/>
            <person name="Zhan W."/>
            <person name="Jiang J."/>
            <person name="Wang Q."/>
            <person name="Zhang B."/>
            <person name="Ji P."/>
            <person name="Sakyi L.B."/>
            <person name="Cui X."/>
            <person name="Yuan T."/>
            <person name="Jiang B."/>
            <person name="Yang W."/>
            <person name="Lam T.T.-Y."/>
            <person name="Chang Q."/>
            <person name="Ding S."/>
            <person name="Wang X."/>
            <person name="Zhu J."/>
            <person name="Ruan X."/>
            <person name="Zhao L."/>
            <person name="Wei J."/>
            <person name="Que T."/>
            <person name="Du C."/>
            <person name="Cheng J."/>
            <person name="Dai P."/>
            <person name="Han X."/>
            <person name="Huang E."/>
            <person name="Gao Y."/>
            <person name="Liu J."/>
            <person name="Shao H."/>
            <person name="Ye R."/>
            <person name="Li L."/>
            <person name="Wei W."/>
            <person name="Wang X."/>
            <person name="Wang C."/>
            <person name="Yang T."/>
            <person name="Huo Q."/>
            <person name="Li W."/>
            <person name="Guo W."/>
            <person name="Chen H."/>
            <person name="Zhou L."/>
            <person name="Ni X."/>
            <person name="Tian J."/>
            <person name="Zhou Y."/>
            <person name="Sheng Y."/>
            <person name="Liu T."/>
            <person name="Pan Y."/>
            <person name="Xia L."/>
            <person name="Li J."/>
            <person name="Zhao F."/>
            <person name="Cao W."/>
        </authorList>
    </citation>
    <scope>NUCLEOTIDE SEQUENCE</scope>
    <source>
        <strain evidence="1">Hyas-2018</strain>
    </source>
</reference>
<keyword evidence="2" id="KW-1185">Reference proteome</keyword>
<name>A0ACB7RQ05_HYAAI</name>
<accession>A0ACB7RQ05</accession>